<accession>A0ABY8IWJ3</accession>
<dbReference type="EMBL" id="CP121671">
    <property type="protein sequence ID" value="WFT73151.1"/>
    <property type="molecule type" value="Genomic_DNA"/>
</dbReference>
<protein>
    <submittedName>
        <fullName evidence="2">Uncharacterized protein</fullName>
    </submittedName>
</protein>
<evidence type="ECO:0000256" key="1">
    <source>
        <dbReference type="SAM" id="Phobius"/>
    </source>
</evidence>
<sequence>MLELLSLLMGVTLLDLLIHEFGHVALICGVKLSALVIGSHLALVSIIPFRYKDVNQIGIVF</sequence>
<name>A0ABY8IWJ3_9BACI</name>
<keyword evidence="1" id="KW-0812">Transmembrane</keyword>
<keyword evidence="3" id="KW-1185">Reference proteome</keyword>
<feature type="transmembrane region" description="Helical" evidence="1">
    <location>
        <begin position="24"/>
        <end position="47"/>
    </location>
</feature>
<dbReference type="Proteomes" id="UP001221597">
    <property type="component" value="Chromosome"/>
</dbReference>
<keyword evidence="1" id="KW-1133">Transmembrane helix</keyword>
<evidence type="ECO:0000313" key="2">
    <source>
        <dbReference type="EMBL" id="WFT73151.1"/>
    </source>
</evidence>
<evidence type="ECO:0000313" key="3">
    <source>
        <dbReference type="Proteomes" id="UP001221597"/>
    </source>
</evidence>
<keyword evidence="1" id="KW-0472">Membrane</keyword>
<reference evidence="2 3" key="1">
    <citation type="submission" date="2023-04" db="EMBL/GenBank/DDBJ databases">
        <title>Genome sequence of Halobacillus naozhouensis KACC 21980.</title>
        <authorList>
            <person name="Kim S."/>
            <person name="Heo J."/>
            <person name="Kwon S.-W."/>
        </authorList>
    </citation>
    <scope>NUCLEOTIDE SEQUENCE [LARGE SCALE GENOMIC DNA]</scope>
    <source>
        <strain evidence="2 3">KCTC 13234</strain>
    </source>
</reference>
<gene>
    <name evidence="2" type="ORF">P9989_12120</name>
</gene>
<dbReference type="RefSeq" id="WP_283075176.1">
    <property type="nucleotide sequence ID" value="NZ_CP121671.1"/>
</dbReference>
<organism evidence="2 3">
    <name type="scientific">Halobacillus naozhouensis</name>
    <dbReference type="NCBI Taxonomy" id="554880"/>
    <lineage>
        <taxon>Bacteria</taxon>
        <taxon>Bacillati</taxon>
        <taxon>Bacillota</taxon>
        <taxon>Bacilli</taxon>
        <taxon>Bacillales</taxon>
        <taxon>Bacillaceae</taxon>
        <taxon>Halobacillus</taxon>
    </lineage>
</organism>
<proteinExistence type="predicted"/>